<evidence type="ECO:0000256" key="1">
    <source>
        <dbReference type="SAM" id="Phobius"/>
    </source>
</evidence>
<name>A0A6B0STF0_9EURY</name>
<keyword evidence="1" id="KW-0472">Membrane</keyword>
<keyword evidence="1" id="KW-1133">Transmembrane helix</keyword>
<dbReference type="GO" id="GO:0016301">
    <property type="term" value="F:kinase activity"/>
    <property type="evidence" value="ECO:0007669"/>
    <property type="project" value="UniProtKB-KW"/>
</dbReference>
<dbReference type="Pfam" id="PF13796">
    <property type="entry name" value="Sensor"/>
    <property type="match status" value="1"/>
</dbReference>
<reference evidence="3 4" key="1">
    <citation type="submission" date="2019-12" db="EMBL/GenBank/DDBJ databases">
        <title>Isolation and characterization of three novel carbon monoxide-oxidizing members of Halobacteria from salione crusts and soils.</title>
        <authorList>
            <person name="Myers M.R."/>
            <person name="King G.M."/>
        </authorList>
    </citation>
    <scope>NUCLEOTIDE SEQUENCE [LARGE SCALE GENOMIC DNA]</scope>
    <source>
        <strain evidence="3 4">WSA2</strain>
    </source>
</reference>
<gene>
    <name evidence="3" type="ORF">GRX01_12875</name>
</gene>
<dbReference type="OrthoDB" id="253413at2157"/>
<comment type="caution">
    <text evidence="3">The sequence shown here is derived from an EMBL/GenBank/DDBJ whole genome shotgun (WGS) entry which is preliminary data.</text>
</comment>
<dbReference type="Proteomes" id="UP000437065">
    <property type="component" value="Unassembled WGS sequence"/>
</dbReference>
<keyword evidence="1" id="KW-0812">Transmembrane</keyword>
<evidence type="ECO:0000259" key="2">
    <source>
        <dbReference type="Pfam" id="PF13796"/>
    </source>
</evidence>
<dbReference type="InterPro" id="IPR025828">
    <property type="entry name" value="Put_sensor_dom"/>
</dbReference>
<keyword evidence="3" id="KW-0418">Kinase</keyword>
<feature type="transmembrane region" description="Helical" evidence="1">
    <location>
        <begin position="204"/>
        <end position="226"/>
    </location>
</feature>
<dbReference type="RefSeq" id="WP_159668125.1">
    <property type="nucleotide sequence ID" value="NZ_WUUS01000008.1"/>
</dbReference>
<feature type="transmembrane region" description="Helical" evidence="1">
    <location>
        <begin position="128"/>
        <end position="155"/>
    </location>
</feature>
<proteinExistence type="predicted"/>
<evidence type="ECO:0000313" key="4">
    <source>
        <dbReference type="Proteomes" id="UP000437065"/>
    </source>
</evidence>
<keyword evidence="4" id="KW-1185">Reference proteome</keyword>
<sequence length="255" mass="27449">MSSRANVGVGRGVASFLLSPFRRQTYRNLAYLALAVPLGFAYFLLVAVGVPLGIGLAFVVVGIPLLALLVAFALGLAGVERWLATALLGVEIDRSGPELPGDSRRERLVSLATDRSTWTALAYLPSKLVLGIASFTLITSTLTTGVSLLLVPLYYDQPGLYVGVVTDRPVEFHPALYLGWNRLLVGYETVFRVDAWRVTTLGEAAAVALVGVFVLLLGLQLLNWLARLSGWYTRLMLDGTYDVAGAVRRAVGGRV</sequence>
<protein>
    <submittedName>
        <fullName evidence="3">Histidine kinase</fullName>
    </submittedName>
</protein>
<feature type="transmembrane region" description="Helical" evidence="1">
    <location>
        <begin position="56"/>
        <end position="79"/>
    </location>
</feature>
<organism evidence="3 4">
    <name type="scientific">Halobaculum saliterrae</name>
    <dbReference type="NCBI Taxonomy" id="2073113"/>
    <lineage>
        <taxon>Archaea</taxon>
        <taxon>Methanobacteriati</taxon>
        <taxon>Methanobacteriota</taxon>
        <taxon>Stenosarchaea group</taxon>
        <taxon>Halobacteria</taxon>
        <taxon>Halobacteriales</taxon>
        <taxon>Haloferacaceae</taxon>
        <taxon>Halobaculum</taxon>
    </lineage>
</organism>
<evidence type="ECO:0000313" key="3">
    <source>
        <dbReference type="EMBL" id="MXR42228.1"/>
    </source>
</evidence>
<dbReference type="EMBL" id="WUUS01000008">
    <property type="protein sequence ID" value="MXR42228.1"/>
    <property type="molecule type" value="Genomic_DNA"/>
</dbReference>
<accession>A0A6B0STF0</accession>
<feature type="transmembrane region" description="Helical" evidence="1">
    <location>
        <begin position="29"/>
        <end position="50"/>
    </location>
</feature>
<dbReference type="AlphaFoldDB" id="A0A6B0STF0"/>
<keyword evidence="3" id="KW-0808">Transferase</keyword>
<feature type="domain" description="Putative sensor" evidence="2">
    <location>
        <begin position="31"/>
        <end position="237"/>
    </location>
</feature>